<dbReference type="Proteomes" id="UP001226762">
    <property type="component" value="Unassembled WGS sequence"/>
</dbReference>
<protein>
    <submittedName>
        <fullName evidence="1">DUF1636 domain-containing protein</fullName>
    </submittedName>
</protein>
<evidence type="ECO:0000313" key="1">
    <source>
        <dbReference type="EMBL" id="MDQ2090767.1"/>
    </source>
</evidence>
<evidence type="ECO:0000313" key="2">
    <source>
        <dbReference type="Proteomes" id="UP001226762"/>
    </source>
</evidence>
<dbReference type="Gene3D" id="3.40.30.10">
    <property type="entry name" value="Glutaredoxin"/>
    <property type="match status" value="1"/>
</dbReference>
<name>A0AAE3WFJ8_9RHOB</name>
<dbReference type="EMBL" id="JANHAX010000003">
    <property type="protein sequence ID" value="MDQ2090767.1"/>
    <property type="molecule type" value="Genomic_DNA"/>
</dbReference>
<reference evidence="1" key="1">
    <citation type="submission" date="2022-07" db="EMBL/GenBank/DDBJ databases">
        <authorList>
            <person name="Otstavnykh N."/>
            <person name="Isaeva M."/>
            <person name="Bystritskaya E."/>
        </authorList>
    </citation>
    <scope>NUCLEOTIDE SEQUENCE</scope>
    <source>
        <strain evidence="1">KCTC 52189</strain>
    </source>
</reference>
<dbReference type="RefSeq" id="WP_306736034.1">
    <property type="nucleotide sequence ID" value="NZ_JANHAX010000003.1"/>
</dbReference>
<proteinExistence type="predicted"/>
<reference evidence="1" key="2">
    <citation type="submission" date="2023-02" db="EMBL/GenBank/DDBJ databases">
        <title>'Rhodoalgimonas zhirmunskyi' gen. nov., isolated from a red alga.</title>
        <authorList>
            <person name="Nedashkovskaya O.I."/>
            <person name="Otstavnykh N.Y."/>
            <person name="Bystritskaya E.P."/>
            <person name="Balabanova L.A."/>
            <person name="Isaeva M.P."/>
        </authorList>
    </citation>
    <scope>NUCLEOTIDE SEQUENCE</scope>
    <source>
        <strain evidence="1">KCTC 52189</strain>
    </source>
</reference>
<accession>A0AAE3WFJ8</accession>
<comment type="caution">
    <text evidence="1">The sequence shown here is derived from an EMBL/GenBank/DDBJ whole genome shotgun (WGS) entry which is preliminary data.</text>
</comment>
<gene>
    <name evidence="1" type="ORF">NO357_12725</name>
</gene>
<organism evidence="1 2">
    <name type="scientific">Marimonas arenosa</name>
    <dbReference type="NCBI Taxonomy" id="1795305"/>
    <lineage>
        <taxon>Bacteria</taxon>
        <taxon>Pseudomonadati</taxon>
        <taxon>Pseudomonadota</taxon>
        <taxon>Alphaproteobacteria</taxon>
        <taxon>Rhodobacterales</taxon>
        <taxon>Paracoccaceae</taxon>
        <taxon>Marimonas</taxon>
    </lineage>
</organism>
<keyword evidence="2" id="KW-1185">Reference proteome</keyword>
<dbReference type="Pfam" id="PF07845">
    <property type="entry name" value="DUF1636"/>
    <property type="match status" value="1"/>
</dbReference>
<dbReference type="AlphaFoldDB" id="A0AAE3WFJ8"/>
<sequence length="133" mass="14477">MLEWRRKVNTWITICDTCKREGWDAARDAQTDGEALAALIEAAAEGRGEVRTRRVSCTMGCERACNVVVQAEGKIGYSLGKFTPDAVSAQAIVDYAGLHAASETGQVPFREWPQGVKGHFVSRQVPPPVDTEA</sequence>
<dbReference type="InterPro" id="IPR012863">
    <property type="entry name" value="DUF1636"/>
</dbReference>